<dbReference type="EMBL" id="JABFUD020000005">
    <property type="protein sequence ID" value="KAI5079976.1"/>
    <property type="molecule type" value="Genomic_DNA"/>
</dbReference>
<reference evidence="1 2" key="1">
    <citation type="submission" date="2021-01" db="EMBL/GenBank/DDBJ databases">
        <title>Adiantum capillus-veneris genome.</title>
        <authorList>
            <person name="Fang Y."/>
            <person name="Liao Q."/>
        </authorList>
    </citation>
    <scope>NUCLEOTIDE SEQUENCE [LARGE SCALE GENOMIC DNA]</scope>
    <source>
        <strain evidence="1">H3</strain>
        <tissue evidence="1">Leaf</tissue>
    </source>
</reference>
<keyword evidence="2" id="KW-1185">Reference proteome</keyword>
<evidence type="ECO:0000313" key="2">
    <source>
        <dbReference type="Proteomes" id="UP000886520"/>
    </source>
</evidence>
<evidence type="ECO:0000313" key="1">
    <source>
        <dbReference type="EMBL" id="KAI5079976.1"/>
    </source>
</evidence>
<dbReference type="AlphaFoldDB" id="A0A9D4ZNK5"/>
<proteinExistence type="predicted"/>
<name>A0A9D4ZNK5_ADICA</name>
<accession>A0A9D4ZNK5</accession>
<gene>
    <name evidence="1" type="ORF">GOP47_0005455</name>
</gene>
<protein>
    <submittedName>
        <fullName evidence="1">Uncharacterized protein</fullName>
    </submittedName>
</protein>
<sequence length="96" mass="10613">MSPSLADGVFIRGQHTILKTLQDPIASTPLNYSTKAPTDPEATTTCNRVSTSRLSLILRRISGDAADVHFFAADRNQKRTLCRCCIARRFLMLSDS</sequence>
<dbReference type="Proteomes" id="UP000886520">
    <property type="component" value="Chromosome 5"/>
</dbReference>
<comment type="caution">
    <text evidence="1">The sequence shown here is derived from an EMBL/GenBank/DDBJ whole genome shotgun (WGS) entry which is preliminary data.</text>
</comment>
<organism evidence="1 2">
    <name type="scientific">Adiantum capillus-veneris</name>
    <name type="common">Maidenhair fern</name>
    <dbReference type="NCBI Taxonomy" id="13818"/>
    <lineage>
        <taxon>Eukaryota</taxon>
        <taxon>Viridiplantae</taxon>
        <taxon>Streptophyta</taxon>
        <taxon>Embryophyta</taxon>
        <taxon>Tracheophyta</taxon>
        <taxon>Polypodiopsida</taxon>
        <taxon>Polypodiidae</taxon>
        <taxon>Polypodiales</taxon>
        <taxon>Pteridineae</taxon>
        <taxon>Pteridaceae</taxon>
        <taxon>Vittarioideae</taxon>
        <taxon>Adiantum</taxon>
    </lineage>
</organism>